<feature type="region of interest" description="Disordered" evidence="1">
    <location>
        <begin position="1"/>
        <end position="31"/>
    </location>
</feature>
<evidence type="ECO:0000313" key="2">
    <source>
        <dbReference type="EMBL" id="MBE9118519.1"/>
    </source>
</evidence>
<reference evidence="2" key="1">
    <citation type="submission" date="2020-10" db="EMBL/GenBank/DDBJ databases">
        <authorList>
            <person name="Castelo-Branco R."/>
            <person name="Eusebio N."/>
            <person name="Adriana R."/>
            <person name="Vieira A."/>
            <person name="Brugerolle De Fraissinette N."/>
            <person name="Rezende De Castro R."/>
            <person name="Schneider M.P."/>
            <person name="Vasconcelos V."/>
            <person name="Leao P.N."/>
        </authorList>
    </citation>
    <scope>NUCLEOTIDE SEQUENCE</scope>
    <source>
        <strain evidence="2">LEGE 07157</strain>
    </source>
</reference>
<protein>
    <submittedName>
        <fullName evidence="2">Uncharacterized protein</fullName>
    </submittedName>
</protein>
<dbReference type="RefSeq" id="WP_194031603.1">
    <property type="nucleotide sequence ID" value="NZ_JADEWZ010000050.1"/>
</dbReference>
<dbReference type="Proteomes" id="UP000654482">
    <property type="component" value="Unassembled WGS sequence"/>
</dbReference>
<proteinExistence type="predicted"/>
<sequence>MRPRKLSDSGIPSGNANAKYSPVPPQGNFDSPIAFDARYQETVPNKPTYYIHDRKHGAMPEQTRRAVRQGTPVHHEGMTYGRIVKKDRNNPDSPFVLKPIAQLTGQGYVPLDRIPPTSEVPQWQYPRPLASDKQVINQLWNKPVTEWRVNRQLNTSNPADTCTPLVGVELMETGLLVAQGFYKTILHSTCWSRINGNNF</sequence>
<evidence type="ECO:0000256" key="1">
    <source>
        <dbReference type="SAM" id="MobiDB-lite"/>
    </source>
</evidence>
<keyword evidence="3" id="KW-1185">Reference proteome</keyword>
<gene>
    <name evidence="2" type="ORF">IQ249_21755</name>
</gene>
<accession>A0A8J7J682</accession>
<name>A0A8J7J682_9CYAN</name>
<dbReference type="AlphaFoldDB" id="A0A8J7J682"/>
<dbReference type="EMBL" id="JADEWZ010000050">
    <property type="protein sequence ID" value="MBE9118519.1"/>
    <property type="molecule type" value="Genomic_DNA"/>
</dbReference>
<comment type="caution">
    <text evidence="2">The sequence shown here is derived from an EMBL/GenBank/DDBJ whole genome shotgun (WGS) entry which is preliminary data.</text>
</comment>
<organism evidence="2 3">
    <name type="scientific">Lusitaniella coriacea LEGE 07157</name>
    <dbReference type="NCBI Taxonomy" id="945747"/>
    <lineage>
        <taxon>Bacteria</taxon>
        <taxon>Bacillati</taxon>
        <taxon>Cyanobacteriota</taxon>
        <taxon>Cyanophyceae</taxon>
        <taxon>Spirulinales</taxon>
        <taxon>Lusitaniellaceae</taxon>
        <taxon>Lusitaniella</taxon>
    </lineage>
</organism>
<evidence type="ECO:0000313" key="3">
    <source>
        <dbReference type="Proteomes" id="UP000654482"/>
    </source>
</evidence>